<evidence type="ECO:0000313" key="3">
    <source>
        <dbReference type="EMBL" id="MPN50915.1"/>
    </source>
</evidence>
<dbReference type="EMBL" id="VSSQ01115511">
    <property type="protein sequence ID" value="MPN50915.1"/>
    <property type="molecule type" value="Genomic_DNA"/>
</dbReference>
<dbReference type="InterPro" id="IPR012902">
    <property type="entry name" value="N_methyl_site"/>
</dbReference>
<name>A0A645II07_9ZZZZ</name>
<gene>
    <name evidence="3" type="ORF">SDC9_198555</name>
</gene>
<dbReference type="Gene3D" id="3.30.700.10">
    <property type="entry name" value="Glycoprotein, Type 4 Pilin"/>
    <property type="match status" value="1"/>
</dbReference>
<dbReference type="AlphaFoldDB" id="A0A645II07"/>
<dbReference type="PRINTS" id="PR00813">
    <property type="entry name" value="BCTERIALGSPG"/>
</dbReference>
<dbReference type="InterPro" id="IPR000983">
    <property type="entry name" value="Bac_GSPG_pilin"/>
</dbReference>
<keyword evidence="1" id="KW-0488">Methylation</keyword>
<reference evidence="3" key="1">
    <citation type="submission" date="2019-08" db="EMBL/GenBank/DDBJ databases">
        <authorList>
            <person name="Kucharzyk K."/>
            <person name="Murdoch R.W."/>
            <person name="Higgins S."/>
            <person name="Loffler F."/>
        </authorList>
    </citation>
    <scope>NUCLEOTIDE SEQUENCE</scope>
</reference>
<evidence type="ECO:0000256" key="2">
    <source>
        <dbReference type="SAM" id="Phobius"/>
    </source>
</evidence>
<keyword evidence="2" id="KW-0812">Transmembrane</keyword>
<dbReference type="PANTHER" id="PTHR30093">
    <property type="entry name" value="GENERAL SECRETION PATHWAY PROTEIN G"/>
    <property type="match status" value="1"/>
</dbReference>
<protein>
    <recommendedName>
        <fullName evidence="4">Type II secretion system protein G</fullName>
    </recommendedName>
</protein>
<evidence type="ECO:0008006" key="4">
    <source>
        <dbReference type="Google" id="ProtNLM"/>
    </source>
</evidence>
<dbReference type="PROSITE" id="PS00409">
    <property type="entry name" value="PROKAR_NTER_METHYL"/>
    <property type="match status" value="1"/>
</dbReference>
<dbReference type="InterPro" id="IPR045584">
    <property type="entry name" value="Pilin-like"/>
</dbReference>
<proteinExistence type="predicted"/>
<accession>A0A645II07</accession>
<keyword evidence="2" id="KW-1133">Transmembrane helix</keyword>
<dbReference type="NCBIfam" id="TIGR02532">
    <property type="entry name" value="IV_pilin_GFxxxE"/>
    <property type="match status" value="1"/>
</dbReference>
<keyword evidence="2" id="KW-0472">Membrane</keyword>
<feature type="transmembrane region" description="Helical" evidence="2">
    <location>
        <begin position="12"/>
        <end position="33"/>
    </location>
</feature>
<evidence type="ECO:0000256" key="1">
    <source>
        <dbReference type="ARBA" id="ARBA00022481"/>
    </source>
</evidence>
<comment type="caution">
    <text evidence="3">The sequence shown here is derived from an EMBL/GenBank/DDBJ whole genome shotgun (WGS) entry which is preliminary data.</text>
</comment>
<dbReference type="GO" id="GO:0015627">
    <property type="term" value="C:type II protein secretion system complex"/>
    <property type="evidence" value="ECO:0007669"/>
    <property type="project" value="InterPro"/>
</dbReference>
<sequence>MRISNKKGFTLIELVVVLAILAVLAAIIVPTTFSSIEKARQTADVANLDALNAAVRMEKIIDQTTNPVTYVTAKAAFHNAGIDALPTIQSNQYKGFGWDATNHVVILVTDAANSVAYADFTGTIG</sequence>
<dbReference type="Pfam" id="PF07963">
    <property type="entry name" value="N_methyl"/>
    <property type="match status" value="1"/>
</dbReference>
<organism evidence="3">
    <name type="scientific">bioreactor metagenome</name>
    <dbReference type="NCBI Taxonomy" id="1076179"/>
    <lineage>
        <taxon>unclassified sequences</taxon>
        <taxon>metagenomes</taxon>
        <taxon>ecological metagenomes</taxon>
    </lineage>
</organism>
<dbReference type="SUPFAM" id="SSF54523">
    <property type="entry name" value="Pili subunits"/>
    <property type="match status" value="1"/>
</dbReference>
<dbReference type="GO" id="GO:0015628">
    <property type="term" value="P:protein secretion by the type II secretion system"/>
    <property type="evidence" value="ECO:0007669"/>
    <property type="project" value="InterPro"/>
</dbReference>